<dbReference type="Proteomes" id="UP000197138">
    <property type="component" value="Unassembled WGS sequence"/>
</dbReference>
<gene>
    <name evidence="2" type="ORF">CDL15_Pgr018875</name>
</gene>
<name>A0A218VVF2_PUNGR</name>
<protein>
    <submittedName>
        <fullName evidence="2">Uncharacterized protein</fullName>
    </submittedName>
</protein>
<feature type="region of interest" description="Disordered" evidence="1">
    <location>
        <begin position="184"/>
        <end position="218"/>
    </location>
</feature>
<accession>A0A218VVF2</accession>
<organism evidence="2 3">
    <name type="scientific">Punica granatum</name>
    <name type="common">Pomegranate</name>
    <dbReference type="NCBI Taxonomy" id="22663"/>
    <lineage>
        <taxon>Eukaryota</taxon>
        <taxon>Viridiplantae</taxon>
        <taxon>Streptophyta</taxon>
        <taxon>Embryophyta</taxon>
        <taxon>Tracheophyta</taxon>
        <taxon>Spermatophyta</taxon>
        <taxon>Magnoliopsida</taxon>
        <taxon>eudicotyledons</taxon>
        <taxon>Gunneridae</taxon>
        <taxon>Pentapetalae</taxon>
        <taxon>rosids</taxon>
        <taxon>malvids</taxon>
        <taxon>Myrtales</taxon>
        <taxon>Lythraceae</taxon>
        <taxon>Punica</taxon>
    </lineage>
</organism>
<evidence type="ECO:0000256" key="1">
    <source>
        <dbReference type="SAM" id="MobiDB-lite"/>
    </source>
</evidence>
<sequence>MSCMVLKDKLDEFGYAESKRMWYIPLGSSLEDGLREMNTPEVAGIENDTDDDHTDIEVYEGVSDEDDNELIARRKKRMEFQNKVAAMRKSMALKRKKKIKEAAKENPNIAYQETNAKMAVKIGKKKYKHFNANCDVINITLEEDMILQVHINLKRWYNSQQLTKKKNKKQIHAPGETTLFYLQLKGGGKKEENNGGAKEENRGGKDIRDKKENREGLA</sequence>
<feature type="compositionally biased region" description="Basic and acidic residues" evidence="1">
    <location>
        <begin position="188"/>
        <end position="218"/>
    </location>
</feature>
<evidence type="ECO:0000313" key="3">
    <source>
        <dbReference type="Proteomes" id="UP000197138"/>
    </source>
</evidence>
<reference evidence="3" key="1">
    <citation type="journal article" date="2017" name="Plant J.">
        <title>The pomegranate (Punica granatum L.) genome and the genomics of punicalagin biosynthesis.</title>
        <authorList>
            <person name="Qin G."/>
            <person name="Xu C."/>
            <person name="Ming R."/>
            <person name="Tang H."/>
            <person name="Guyot R."/>
            <person name="Kramer E.M."/>
            <person name="Hu Y."/>
            <person name="Yi X."/>
            <person name="Qi Y."/>
            <person name="Xu X."/>
            <person name="Gao Z."/>
            <person name="Pan H."/>
            <person name="Jian J."/>
            <person name="Tian Y."/>
            <person name="Yue Z."/>
            <person name="Xu Y."/>
        </authorList>
    </citation>
    <scope>NUCLEOTIDE SEQUENCE [LARGE SCALE GENOMIC DNA]</scope>
    <source>
        <strain evidence="3">cv. Dabenzi</strain>
    </source>
</reference>
<dbReference type="AlphaFoldDB" id="A0A218VVF2"/>
<evidence type="ECO:0000313" key="2">
    <source>
        <dbReference type="EMBL" id="OWM64303.1"/>
    </source>
</evidence>
<comment type="caution">
    <text evidence="2">The sequence shown here is derived from an EMBL/GenBank/DDBJ whole genome shotgun (WGS) entry which is preliminary data.</text>
</comment>
<proteinExistence type="predicted"/>
<dbReference type="EMBL" id="MTKT01005815">
    <property type="protein sequence ID" value="OWM64303.1"/>
    <property type="molecule type" value="Genomic_DNA"/>
</dbReference>